<keyword evidence="8" id="KW-0456">Lyase</keyword>
<dbReference type="InterPro" id="IPR015422">
    <property type="entry name" value="PyrdxlP-dep_Trfase_small"/>
</dbReference>
<comment type="subcellular location">
    <subcellularLocation>
        <location evidence="2">Cytoplasm</location>
        <location evidence="2">Cytosol</location>
    </subcellularLocation>
</comment>
<dbReference type="Pfam" id="PF00266">
    <property type="entry name" value="Aminotran_5"/>
    <property type="match status" value="1"/>
</dbReference>
<evidence type="ECO:0000256" key="4">
    <source>
        <dbReference type="ARBA" id="ARBA00011738"/>
    </source>
</evidence>
<dbReference type="GO" id="GO:0016740">
    <property type="term" value="F:transferase activity"/>
    <property type="evidence" value="ECO:0007669"/>
    <property type="project" value="UniProtKB-KW"/>
</dbReference>
<evidence type="ECO:0000256" key="10">
    <source>
        <dbReference type="ARBA" id="ARBA00039054"/>
    </source>
</evidence>
<dbReference type="GO" id="GO:0009000">
    <property type="term" value="F:selenocysteine lyase activity"/>
    <property type="evidence" value="ECO:0007669"/>
    <property type="project" value="UniProtKB-EC"/>
</dbReference>
<dbReference type="SUPFAM" id="SSF53383">
    <property type="entry name" value="PLP-dependent transferases"/>
    <property type="match status" value="1"/>
</dbReference>
<evidence type="ECO:0000256" key="2">
    <source>
        <dbReference type="ARBA" id="ARBA00004514"/>
    </source>
</evidence>
<evidence type="ECO:0000256" key="1">
    <source>
        <dbReference type="ARBA" id="ARBA00001933"/>
    </source>
</evidence>
<dbReference type="InterPro" id="IPR015424">
    <property type="entry name" value="PyrdxlP-dep_Trfase"/>
</dbReference>
<gene>
    <name evidence="13" type="ORF">BC936DRAFT_145408</name>
</gene>
<evidence type="ECO:0000256" key="6">
    <source>
        <dbReference type="ARBA" id="ARBA00022679"/>
    </source>
</evidence>
<comment type="subunit">
    <text evidence="4">Homodimer.</text>
</comment>
<dbReference type="InterPro" id="IPR015421">
    <property type="entry name" value="PyrdxlP-dep_Trfase_major"/>
</dbReference>
<comment type="caution">
    <text evidence="13">The sequence shown here is derived from an EMBL/GenBank/DDBJ whole genome shotgun (WGS) entry which is preliminary data.</text>
</comment>
<dbReference type="Gene3D" id="1.10.260.50">
    <property type="match status" value="1"/>
</dbReference>
<dbReference type="AlphaFoldDB" id="A0A433DAK6"/>
<evidence type="ECO:0000313" key="14">
    <source>
        <dbReference type="Proteomes" id="UP000268093"/>
    </source>
</evidence>
<sequence length="422" mass="45438">MDSLYFDYNATTPIEPSVLQAISTTLENAWGNPSSKAPAGQKAKAIIQAARIKVAEMINAKNSDDIVFTSGGTESNNLVFHTVLHENLLSTSPVTLPHVIISAIEHPATILPLEHLAAANRCTFTLLPIRPTGDVDPEEVRLQLRQETVLVSVMLANNETGVVSDLKRIVEVVREWEDEKCREDGAREAGKRTRVFVHTDAAQAIGKIEVDVQDLGIDYLTIVGHKFYGPRIGALYARHPGVATPIHPMFFGGGQERGFRPGTENTGMIAGLGEASHLVVARLHTISVHYRNLIAHFETQIRVRAPLGFGAVIHGEGANRIPNTCNFSVVRVGADTEGATTAMALVKRLLEKGVTVGKGAACHTGVDGPSATLLAMQVPPVIARSAIRFSVGRETKVEDVDRVVALIWETVLEVLGDAATAK</sequence>
<dbReference type="EMBL" id="RBNI01004184">
    <property type="protein sequence ID" value="RUP47721.1"/>
    <property type="molecule type" value="Genomic_DNA"/>
</dbReference>
<evidence type="ECO:0000256" key="8">
    <source>
        <dbReference type="ARBA" id="ARBA00023239"/>
    </source>
</evidence>
<comment type="cofactor">
    <cofactor evidence="1">
        <name>pyridoxal 5'-phosphate</name>
        <dbReference type="ChEBI" id="CHEBI:597326"/>
    </cofactor>
</comment>
<evidence type="ECO:0000313" key="13">
    <source>
        <dbReference type="EMBL" id="RUP47721.1"/>
    </source>
</evidence>
<comment type="similarity">
    <text evidence="3">Belongs to the class-V pyridoxal-phosphate-dependent aminotransferase family.</text>
</comment>
<keyword evidence="5" id="KW-0963">Cytoplasm</keyword>
<reference evidence="13 14" key="1">
    <citation type="journal article" date="2018" name="New Phytol.">
        <title>Phylogenomics of Endogonaceae and evolution of mycorrhizas within Mucoromycota.</title>
        <authorList>
            <person name="Chang Y."/>
            <person name="Desiro A."/>
            <person name="Na H."/>
            <person name="Sandor L."/>
            <person name="Lipzen A."/>
            <person name="Clum A."/>
            <person name="Barry K."/>
            <person name="Grigoriev I.V."/>
            <person name="Martin F.M."/>
            <person name="Stajich J.E."/>
            <person name="Smith M.E."/>
            <person name="Bonito G."/>
            <person name="Spatafora J.W."/>
        </authorList>
    </citation>
    <scope>NUCLEOTIDE SEQUENCE [LARGE SCALE GENOMIC DNA]</scope>
    <source>
        <strain evidence="13 14">GMNB39</strain>
    </source>
</reference>
<dbReference type="Gene3D" id="3.40.640.10">
    <property type="entry name" value="Type I PLP-dependent aspartate aminotransferase-like (Major domain)"/>
    <property type="match status" value="1"/>
</dbReference>
<evidence type="ECO:0000256" key="11">
    <source>
        <dbReference type="ARBA" id="ARBA00040554"/>
    </source>
</evidence>
<evidence type="ECO:0000259" key="12">
    <source>
        <dbReference type="Pfam" id="PF00266"/>
    </source>
</evidence>
<evidence type="ECO:0000256" key="5">
    <source>
        <dbReference type="ARBA" id="ARBA00022490"/>
    </source>
</evidence>
<organism evidence="13 14">
    <name type="scientific">Jimgerdemannia flammicorona</name>
    <dbReference type="NCBI Taxonomy" id="994334"/>
    <lineage>
        <taxon>Eukaryota</taxon>
        <taxon>Fungi</taxon>
        <taxon>Fungi incertae sedis</taxon>
        <taxon>Mucoromycota</taxon>
        <taxon>Mucoromycotina</taxon>
        <taxon>Endogonomycetes</taxon>
        <taxon>Endogonales</taxon>
        <taxon>Endogonaceae</taxon>
        <taxon>Jimgerdemannia</taxon>
    </lineage>
</organism>
<protein>
    <recommendedName>
        <fullName evidence="11">Selenocysteine lyase</fullName>
        <ecNumber evidence="10">4.4.1.16</ecNumber>
    </recommendedName>
</protein>
<dbReference type="Proteomes" id="UP000268093">
    <property type="component" value="Unassembled WGS sequence"/>
</dbReference>
<proteinExistence type="inferred from homology"/>
<keyword evidence="7" id="KW-0663">Pyridoxal phosphate</keyword>
<comment type="function">
    <text evidence="9">Catalyzes the decomposition of L-selenocysteine to L-alanine and elemental selenium.</text>
</comment>
<keyword evidence="6" id="KW-0808">Transferase</keyword>
<name>A0A433DAK6_9FUNG</name>
<dbReference type="OrthoDB" id="10250117at2759"/>
<feature type="domain" description="Aminotransferase class V" evidence="12">
    <location>
        <begin position="5"/>
        <end position="403"/>
    </location>
</feature>
<evidence type="ECO:0000256" key="9">
    <source>
        <dbReference type="ARBA" id="ARBA00037407"/>
    </source>
</evidence>
<dbReference type="GO" id="GO:0005829">
    <property type="term" value="C:cytosol"/>
    <property type="evidence" value="ECO:0007669"/>
    <property type="project" value="UniProtKB-SubCell"/>
</dbReference>
<keyword evidence="14" id="KW-1185">Reference proteome</keyword>
<evidence type="ECO:0000256" key="7">
    <source>
        <dbReference type="ARBA" id="ARBA00022898"/>
    </source>
</evidence>
<dbReference type="PANTHER" id="PTHR11601">
    <property type="entry name" value="CYSTEINE DESULFURYLASE FAMILY MEMBER"/>
    <property type="match status" value="1"/>
</dbReference>
<dbReference type="InterPro" id="IPR016454">
    <property type="entry name" value="Cysteine_dSase"/>
</dbReference>
<dbReference type="InterPro" id="IPR000192">
    <property type="entry name" value="Aminotrans_V_dom"/>
</dbReference>
<dbReference type="PIRSF" id="PIRSF005572">
    <property type="entry name" value="NifS"/>
    <property type="match status" value="1"/>
</dbReference>
<accession>A0A433DAK6</accession>
<dbReference type="PANTHER" id="PTHR11601:SF62">
    <property type="entry name" value="SELENOCYSTEINE LYASE"/>
    <property type="match status" value="1"/>
</dbReference>
<dbReference type="EC" id="4.4.1.16" evidence="10"/>
<evidence type="ECO:0000256" key="3">
    <source>
        <dbReference type="ARBA" id="ARBA00009236"/>
    </source>
</evidence>
<dbReference type="Gene3D" id="3.90.1150.10">
    <property type="entry name" value="Aspartate Aminotransferase, domain 1"/>
    <property type="match status" value="1"/>
</dbReference>